<proteinExistence type="predicted"/>
<dbReference type="AlphaFoldDB" id="A0A158CM66"/>
<name>A0A158CM66_9BURK</name>
<protein>
    <recommendedName>
        <fullName evidence="4">DUF2815 family protein</fullName>
    </recommendedName>
</protein>
<dbReference type="Proteomes" id="UP000054870">
    <property type="component" value="Unassembled WGS sequence"/>
</dbReference>
<accession>A0A158CM66</accession>
<feature type="region of interest" description="Disordered" evidence="1">
    <location>
        <begin position="176"/>
        <end position="196"/>
    </location>
</feature>
<gene>
    <name evidence="2" type="ORF">AWB75_05396</name>
</gene>
<evidence type="ECO:0008006" key="4">
    <source>
        <dbReference type="Google" id="ProtNLM"/>
    </source>
</evidence>
<evidence type="ECO:0000313" key="2">
    <source>
        <dbReference type="EMBL" id="SAK83359.1"/>
    </source>
</evidence>
<comment type="caution">
    <text evidence="2">The sequence shown here is derived from an EMBL/GenBank/DDBJ whole genome shotgun (WGS) entry which is preliminary data.</text>
</comment>
<dbReference type="Gene3D" id="2.40.50.140">
    <property type="entry name" value="Nucleic acid-binding proteins"/>
    <property type="match status" value="1"/>
</dbReference>
<feature type="compositionally biased region" description="Acidic residues" evidence="1">
    <location>
        <begin position="181"/>
        <end position="196"/>
    </location>
</feature>
<sequence length="196" mass="21652">MPIVQLQNVRLAFPDLFEPRQFEGQGPFSYRASFLQPQSQPILLQQADHAWKKTTMDKVIATVAADTWKAKAEAVLKTLAGNPQKICWYDGSQKDYDGYADNYVLSASRAQDKGRPLVLDRNTGPLTEKDGKPYAGCYVNATVELWAQDNKFGRGIRATLRGVQFVKDGDAFSAGTPLSSDEFEDIGAPATEDDLT</sequence>
<keyword evidence="3" id="KW-1185">Reference proteome</keyword>
<dbReference type="InterPro" id="IPR022595">
    <property type="entry name" value="Enc34_ssDNA-bd"/>
</dbReference>
<dbReference type="RefSeq" id="WP_061127105.1">
    <property type="nucleotide sequence ID" value="NZ_FCOF02000034.1"/>
</dbReference>
<reference evidence="2" key="1">
    <citation type="submission" date="2016-01" db="EMBL/GenBank/DDBJ databases">
        <authorList>
            <person name="Peeters C."/>
        </authorList>
    </citation>
    <scope>NUCLEOTIDE SEQUENCE [LARGE SCALE GENOMIC DNA]</scope>
    <source>
        <strain evidence="2">LMG 29318</strain>
    </source>
</reference>
<dbReference type="OrthoDB" id="8689960at2"/>
<dbReference type="SUPFAM" id="SSF50249">
    <property type="entry name" value="Nucleic acid-binding proteins"/>
    <property type="match status" value="1"/>
</dbReference>
<dbReference type="InterPro" id="IPR012340">
    <property type="entry name" value="NA-bd_OB-fold"/>
</dbReference>
<organism evidence="2 3">
    <name type="scientific">Caballeronia catudaia</name>
    <dbReference type="NCBI Taxonomy" id="1777136"/>
    <lineage>
        <taxon>Bacteria</taxon>
        <taxon>Pseudomonadati</taxon>
        <taxon>Pseudomonadota</taxon>
        <taxon>Betaproteobacteria</taxon>
        <taxon>Burkholderiales</taxon>
        <taxon>Burkholderiaceae</taxon>
        <taxon>Caballeronia</taxon>
    </lineage>
</organism>
<evidence type="ECO:0000256" key="1">
    <source>
        <dbReference type="SAM" id="MobiDB-lite"/>
    </source>
</evidence>
<dbReference type="EMBL" id="FCOF02000034">
    <property type="protein sequence ID" value="SAK83359.1"/>
    <property type="molecule type" value="Genomic_DNA"/>
</dbReference>
<dbReference type="Pfam" id="PF10991">
    <property type="entry name" value="Enc34_ssDNA-bd"/>
    <property type="match status" value="1"/>
</dbReference>
<evidence type="ECO:0000313" key="3">
    <source>
        <dbReference type="Proteomes" id="UP000054870"/>
    </source>
</evidence>